<evidence type="ECO:0000313" key="8">
    <source>
        <dbReference type="Proteomes" id="UP000735302"/>
    </source>
</evidence>
<feature type="transmembrane region" description="Helical" evidence="6">
    <location>
        <begin position="237"/>
        <end position="261"/>
    </location>
</feature>
<protein>
    <recommendedName>
        <fullName evidence="6">Tetraspanin</fullName>
    </recommendedName>
</protein>
<reference evidence="7 8" key="1">
    <citation type="journal article" date="2021" name="Elife">
        <title>Chloroplast acquisition without the gene transfer in kleptoplastic sea slugs, Plakobranchus ocellatus.</title>
        <authorList>
            <person name="Maeda T."/>
            <person name="Takahashi S."/>
            <person name="Yoshida T."/>
            <person name="Shimamura S."/>
            <person name="Takaki Y."/>
            <person name="Nagai Y."/>
            <person name="Toyoda A."/>
            <person name="Suzuki Y."/>
            <person name="Arimoto A."/>
            <person name="Ishii H."/>
            <person name="Satoh N."/>
            <person name="Nishiyama T."/>
            <person name="Hasebe M."/>
            <person name="Maruyama T."/>
            <person name="Minagawa J."/>
            <person name="Obokata J."/>
            <person name="Shigenobu S."/>
        </authorList>
    </citation>
    <scope>NUCLEOTIDE SEQUENCE [LARGE SCALE GENOMIC DNA]</scope>
</reference>
<keyword evidence="4 6" id="KW-1133">Transmembrane helix</keyword>
<comment type="similarity">
    <text evidence="2 6">Belongs to the tetraspanin (TM4SF) family.</text>
</comment>
<keyword evidence="5 6" id="KW-0472">Membrane</keyword>
<name>A0AAV4B1A6_9GAST</name>
<dbReference type="InterPro" id="IPR018499">
    <property type="entry name" value="Tetraspanin/Peripherin"/>
</dbReference>
<dbReference type="AlphaFoldDB" id="A0AAV4B1A6"/>
<dbReference type="PRINTS" id="PR00259">
    <property type="entry name" value="TMFOUR"/>
</dbReference>
<dbReference type="SUPFAM" id="SSF48652">
    <property type="entry name" value="Tetraspanin"/>
    <property type="match status" value="1"/>
</dbReference>
<comment type="subcellular location">
    <subcellularLocation>
        <location evidence="1 6">Membrane</location>
        <topology evidence="1 6">Multi-pass membrane protein</topology>
    </subcellularLocation>
</comment>
<evidence type="ECO:0000256" key="6">
    <source>
        <dbReference type="RuleBase" id="RU361218"/>
    </source>
</evidence>
<dbReference type="GO" id="GO:0005886">
    <property type="term" value="C:plasma membrane"/>
    <property type="evidence" value="ECO:0007669"/>
    <property type="project" value="TreeGrafter"/>
</dbReference>
<evidence type="ECO:0000256" key="2">
    <source>
        <dbReference type="ARBA" id="ARBA00006840"/>
    </source>
</evidence>
<evidence type="ECO:0000313" key="7">
    <source>
        <dbReference type="EMBL" id="GFO12149.1"/>
    </source>
</evidence>
<dbReference type="CDD" id="cd03127">
    <property type="entry name" value="tetraspanin_LEL"/>
    <property type="match status" value="1"/>
</dbReference>
<feature type="transmembrane region" description="Helical" evidence="6">
    <location>
        <begin position="91"/>
        <end position="118"/>
    </location>
</feature>
<dbReference type="EMBL" id="BLXT01004371">
    <property type="protein sequence ID" value="GFO12149.1"/>
    <property type="molecule type" value="Genomic_DNA"/>
</dbReference>
<comment type="caution">
    <text evidence="7">The sequence shown here is derived from an EMBL/GenBank/DDBJ whole genome shotgun (WGS) entry which is preliminary data.</text>
</comment>
<dbReference type="PIRSF" id="PIRSF002419">
    <property type="entry name" value="Tetraspanin"/>
    <property type="match status" value="1"/>
</dbReference>
<accession>A0AAV4B1A6</accession>
<dbReference type="InterPro" id="IPR008952">
    <property type="entry name" value="Tetraspanin_EC2_sf"/>
</dbReference>
<dbReference type="InterPro" id="IPR000301">
    <property type="entry name" value="Tetraspanin_animals"/>
</dbReference>
<dbReference type="PANTHER" id="PTHR19282:SF544">
    <property type="entry name" value="TETRASPANIN"/>
    <property type="match status" value="1"/>
</dbReference>
<evidence type="ECO:0000256" key="5">
    <source>
        <dbReference type="ARBA" id="ARBA00023136"/>
    </source>
</evidence>
<evidence type="ECO:0000256" key="4">
    <source>
        <dbReference type="ARBA" id="ARBA00022989"/>
    </source>
</evidence>
<dbReference type="PANTHER" id="PTHR19282">
    <property type="entry name" value="TETRASPANIN"/>
    <property type="match status" value="1"/>
</dbReference>
<sequence length="270" mass="29764">MAAARELKAFAIIVNLILMMVGGAFVGVGVFTILDNYGMIQLNRIDSDGLYTDMSTAGLLDVAAVLTIVAGCVNFFLGIDGIISVCKEWKCMLALYIGGLVLAVLLEIAILVTTTMFVDRVDDDLYSAIDQGIKLQYEGHIVTENSFSKAFDEAQVKFQCCGLNNYTDFKDHAEFWLDKDSLLIPKSCCHIDEGSYFDNDQYVFDDINCARLPTTQNSHLEKSCFTDIKDWLNDRSYLLLGISIVGAGAELLSLLVNICLLRDVSSSKLV</sequence>
<dbReference type="Pfam" id="PF00335">
    <property type="entry name" value="Tetraspanin"/>
    <property type="match status" value="1"/>
</dbReference>
<evidence type="ECO:0000256" key="3">
    <source>
        <dbReference type="ARBA" id="ARBA00022692"/>
    </source>
</evidence>
<gene>
    <name evidence="7" type="ORF">PoB_003865400</name>
</gene>
<keyword evidence="3 6" id="KW-0812">Transmembrane</keyword>
<feature type="transmembrane region" description="Helical" evidence="6">
    <location>
        <begin position="54"/>
        <end position="79"/>
    </location>
</feature>
<keyword evidence="8" id="KW-1185">Reference proteome</keyword>
<organism evidence="7 8">
    <name type="scientific">Plakobranchus ocellatus</name>
    <dbReference type="NCBI Taxonomy" id="259542"/>
    <lineage>
        <taxon>Eukaryota</taxon>
        <taxon>Metazoa</taxon>
        <taxon>Spiralia</taxon>
        <taxon>Lophotrochozoa</taxon>
        <taxon>Mollusca</taxon>
        <taxon>Gastropoda</taxon>
        <taxon>Heterobranchia</taxon>
        <taxon>Euthyneura</taxon>
        <taxon>Panpulmonata</taxon>
        <taxon>Sacoglossa</taxon>
        <taxon>Placobranchoidea</taxon>
        <taxon>Plakobranchidae</taxon>
        <taxon>Plakobranchus</taxon>
    </lineage>
</organism>
<dbReference type="Gene3D" id="1.10.1450.10">
    <property type="entry name" value="Tetraspanin"/>
    <property type="match status" value="1"/>
</dbReference>
<proteinExistence type="inferred from homology"/>
<feature type="transmembrane region" description="Helical" evidence="6">
    <location>
        <begin position="12"/>
        <end position="34"/>
    </location>
</feature>
<evidence type="ECO:0000256" key="1">
    <source>
        <dbReference type="ARBA" id="ARBA00004141"/>
    </source>
</evidence>
<dbReference type="Proteomes" id="UP000735302">
    <property type="component" value="Unassembled WGS sequence"/>
</dbReference>